<feature type="transmembrane region" description="Helical" evidence="12">
    <location>
        <begin position="860"/>
        <end position="885"/>
    </location>
</feature>
<feature type="transmembrane region" description="Helical" evidence="12">
    <location>
        <begin position="1254"/>
        <end position="1271"/>
    </location>
</feature>
<evidence type="ECO:0000259" key="13">
    <source>
        <dbReference type="PROSITE" id="PS50156"/>
    </source>
</evidence>
<dbReference type="PANTHER" id="PTHR45727">
    <property type="entry name" value="NPC INTRACELLULAR CHOLESTEROL TRANSPORTER 1"/>
    <property type="match status" value="1"/>
</dbReference>
<reference evidence="15" key="2">
    <citation type="submission" date="2015-01" db="EMBL/GenBank/DDBJ databases">
        <title>Evolutionary Origins and Diversification of the Mycorrhizal Mutualists.</title>
        <authorList>
            <consortium name="DOE Joint Genome Institute"/>
            <consortium name="Mycorrhizal Genomics Consortium"/>
            <person name="Kohler A."/>
            <person name="Kuo A."/>
            <person name="Nagy L.G."/>
            <person name="Floudas D."/>
            <person name="Copeland A."/>
            <person name="Barry K.W."/>
            <person name="Cichocki N."/>
            <person name="Veneault-Fourrey C."/>
            <person name="LaButti K."/>
            <person name="Lindquist E.A."/>
            <person name="Lipzen A."/>
            <person name="Lundell T."/>
            <person name="Morin E."/>
            <person name="Murat C."/>
            <person name="Riley R."/>
            <person name="Ohm R."/>
            <person name="Sun H."/>
            <person name="Tunlid A."/>
            <person name="Henrissat B."/>
            <person name="Grigoriev I.V."/>
            <person name="Hibbett D.S."/>
            <person name="Martin F."/>
        </authorList>
    </citation>
    <scope>NUCLEOTIDE SEQUENCE [LARGE SCALE GENOMIC DNA]</scope>
    <source>
        <strain evidence="15">MAFF 305830</strain>
    </source>
</reference>
<dbReference type="EMBL" id="KN824367">
    <property type="protein sequence ID" value="KIM21967.1"/>
    <property type="molecule type" value="Genomic_DNA"/>
</dbReference>
<keyword evidence="10" id="KW-0325">Glycoprotein</keyword>
<evidence type="ECO:0000256" key="5">
    <source>
        <dbReference type="ARBA" id="ARBA00022729"/>
    </source>
</evidence>
<evidence type="ECO:0000256" key="11">
    <source>
        <dbReference type="SAM" id="MobiDB-lite"/>
    </source>
</evidence>
<keyword evidence="4 12" id="KW-0812">Transmembrane</keyword>
<evidence type="ECO:0000256" key="10">
    <source>
        <dbReference type="ARBA" id="ARBA00023180"/>
    </source>
</evidence>
<dbReference type="Pfam" id="PF18553">
    <property type="entry name" value="PheRS_DBD3"/>
    <property type="match status" value="1"/>
</dbReference>
<protein>
    <recommendedName>
        <fullName evidence="13">SSD domain-containing protein</fullName>
    </recommendedName>
</protein>
<keyword evidence="8 12" id="KW-0472">Membrane</keyword>
<feature type="region of interest" description="Disordered" evidence="11">
    <location>
        <begin position="278"/>
        <end position="309"/>
    </location>
</feature>
<comment type="similarity">
    <text evidence="2">Belongs to the patched family.</text>
</comment>
<evidence type="ECO:0000256" key="3">
    <source>
        <dbReference type="ARBA" id="ARBA00022448"/>
    </source>
</evidence>
<comment type="subcellular location">
    <subcellularLocation>
        <location evidence="1">Membrane</location>
        <topology evidence="1">Multi-pass membrane protein</topology>
    </subcellularLocation>
</comment>
<dbReference type="InterPro" id="IPR000731">
    <property type="entry name" value="SSD"/>
</dbReference>
<feature type="transmembrane region" description="Helical" evidence="12">
    <location>
        <begin position="709"/>
        <end position="733"/>
    </location>
</feature>
<dbReference type="Proteomes" id="UP000054097">
    <property type="component" value="Unassembled WGS sequence"/>
</dbReference>
<feature type="compositionally biased region" description="Polar residues" evidence="11">
    <location>
        <begin position="282"/>
        <end position="293"/>
    </location>
</feature>
<feature type="transmembrane region" description="Helical" evidence="12">
    <location>
        <begin position="940"/>
        <end position="959"/>
    </location>
</feature>
<keyword evidence="7" id="KW-0445">Lipid transport</keyword>
<dbReference type="Pfam" id="PF22314">
    <property type="entry name" value="NPC1_MLD"/>
    <property type="match status" value="1"/>
</dbReference>
<dbReference type="InterPro" id="IPR053956">
    <property type="entry name" value="NPC1_MLD"/>
</dbReference>
<evidence type="ECO:0000256" key="7">
    <source>
        <dbReference type="ARBA" id="ARBA00023055"/>
    </source>
</evidence>
<sequence>MAEPQGSCAFRGGCGKKSVFGAELPCPDTGAPTEPDEAFRELLVDVCGSEFASGPTCCTSAQVTALRDNLQQVEPIISSCPACRNNFRTFFCDFTCSPLQGSFVNVTATQTTTEGKEAIKSVDFFAGEKFATGFYDSCKEVKYGPSAGYAMGFIGGGAKDYHGLLKFLGDEKPLGSPFQINFPSEAPSGYIPLDPRPRNCADADLGSKCVCVDCPSVCPALPPQLTPEERAASCQIGSITCLSFVLLVAYGLAAVAFLLGFTIQRFMRKRKDRSYERVALSGDTSSSLNNPAVVSQPLHGPPSGSNAGNRSSLVGASSLALYFEGEEPSQEVSRHHLGRGASLLDPNETVQPRQYHLNTILRRAFYRLGLTSASHPWLMFVFVFAIFAGLNSGWKYFQVETDPVRLWVAPSSQSRLQKDFFDEHFGPFYRPQQIFMTAPASDTYLTDPITNSSSVAEELQPILSWKRLQWWDSVEKKIAELQTEDGTTLDDVCFKPAGPNGDCVIQSVMGWYGDLSDWDEDSWEDRLLSCAESPGDQECLPPFGQPLSPALVLGGVTDENYLDAPSLVVTYVLNNSLDEKVVAKVESWERLLRAFLHDLSESSPTDSGTQVFFSTGVSLEEELNKSTNTDARIVVLSYLVMFLYVSLTLGGNSSAEDGSIIGAFYTWIVGIPSLFRKKHVTSEPLASDSRRRSTWYPRLPRNIFIGSKFFLGLFGIMLVILSVSASVGLFSFLHVRVTLIIAEVIPFLVLAVGVDNVFILVHELDRQNSLHGPNAANPGLAHNGNGPNGQLSPTSYRSPFMSTHEGSDADADSVPLHLSPEERVARAVAKMGPSILLSTTTETVAFALGALVPMPAVRNFALYAAGSVFLNACLQLTVFVSAMTIDLRRVEANRVDCFPCIRIAPRIELSEGFSSGSGKITHFFRRKYGPFILNRSVKGFILLFFAGIFVASVISMQHISLGLDQRLALPSESYLVPYFDAMDRFLDVGPPVYFVSTNVDVTKREGQRTLCARFTTCEDTSIANILEGERKRPESSFISEPAASWIDDFLRWTDPVLESCCRVRKRDPSIFCRPTDSERLCRPCFEDSTPPWNITLEGLPEGPEFMRYLGQWLITPTDEECPLGGQAAYGTAVSRSRDHTRVDASHFRTFHSPLKTQADFINAFEAAHRIADDLSASTGTTVFPYSLFYVFFDQYAHIIHMTQQVLGLGLLSVLLVTSVLLGSWRTGIIVTGVVALTVVNCMGVMGLWGISLNAISLVNLVISLGIAVEFCSHIGRAFMGMVSYQAHEVLSYSLTPEGEQIAEQGSHEARVWAALSEKGGTPVSIKDLKSKVGDESAKVGQGRAFKSGWIVKDGENLYKAVRNIASMYPRGHED</sequence>
<evidence type="ECO:0000313" key="15">
    <source>
        <dbReference type="Proteomes" id="UP000054097"/>
    </source>
</evidence>
<dbReference type="FunFam" id="1.10.10.2330:FF:000002">
    <property type="entry name" value="Phenylalanyl-tRNA synthetase alpha chain"/>
    <property type="match status" value="1"/>
</dbReference>
<dbReference type="Gene3D" id="1.10.10.2330">
    <property type="match status" value="1"/>
</dbReference>
<proteinExistence type="inferred from homology"/>
<dbReference type="Gene3D" id="1.20.1640.10">
    <property type="entry name" value="Multidrug efflux transporter AcrB transmembrane domain"/>
    <property type="match status" value="2"/>
</dbReference>
<evidence type="ECO:0000256" key="12">
    <source>
        <dbReference type="SAM" id="Phobius"/>
    </source>
</evidence>
<keyword evidence="9" id="KW-1015">Disulfide bond</keyword>
<feature type="region of interest" description="Disordered" evidence="11">
    <location>
        <begin position="772"/>
        <end position="812"/>
    </location>
</feature>
<evidence type="ECO:0000256" key="4">
    <source>
        <dbReference type="ARBA" id="ARBA00022692"/>
    </source>
</evidence>
<dbReference type="OrthoDB" id="6510177at2759"/>
<evidence type="ECO:0000256" key="2">
    <source>
        <dbReference type="ARBA" id="ARBA00005585"/>
    </source>
</evidence>
<feature type="transmembrane region" description="Helical" evidence="12">
    <location>
        <begin position="739"/>
        <end position="761"/>
    </location>
</feature>
<feature type="transmembrane region" description="Helical" evidence="12">
    <location>
        <begin position="1201"/>
        <end position="1221"/>
    </location>
</feature>
<dbReference type="Pfam" id="PF12349">
    <property type="entry name" value="Sterol-sensing"/>
    <property type="match status" value="2"/>
</dbReference>
<dbReference type="PANTHER" id="PTHR45727:SF2">
    <property type="entry name" value="NPC INTRACELLULAR CHOLESTEROL TRANSPORTER 1"/>
    <property type="match status" value="1"/>
</dbReference>
<name>A0A0C2WX81_SERVB</name>
<feature type="domain" description="SSD" evidence="13">
    <location>
        <begin position="630"/>
        <end position="885"/>
    </location>
</feature>
<organism evidence="14 15">
    <name type="scientific">Serendipita vermifera MAFF 305830</name>
    <dbReference type="NCBI Taxonomy" id="933852"/>
    <lineage>
        <taxon>Eukaryota</taxon>
        <taxon>Fungi</taxon>
        <taxon>Dikarya</taxon>
        <taxon>Basidiomycota</taxon>
        <taxon>Agaricomycotina</taxon>
        <taxon>Agaricomycetes</taxon>
        <taxon>Sebacinales</taxon>
        <taxon>Serendipitaceae</taxon>
        <taxon>Serendipita</taxon>
    </lineage>
</organism>
<reference evidence="14 15" key="1">
    <citation type="submission" date="2014-04" db="EMBL/GenBank/DDBJ databases">
        <authorList>
            <consortium name="DOE Joint Genome Institute"/>
            <person name="Kuo A."/>
            <person name="Zuccaro A."/>
            <person name="Kohler A."/>
            <person name="Nagy L.G."/>
            <person name="Floudas D."/>
            <person name="Copeland A."/>
            <person name="Barry K.W."/>
            <person name="Cichocki N."/>
            <person name="Veneault-Fourrey C."/>
            <person name="LaButti K."/>
            <person name="Lindquist E.A."/>
            <person name="Lipzen A."/>
            <person name="Lundell T."/>
            <person name="Morin E."/>
            <person name="Murat C."/>
            <person name="Sun H."/>
            <person name="Tunlid A."/>
            <person name="Henrissat B."/>
            <person name="Grigoriev I.V."/>
            <person name="Hibbett D.S."/>
            <person name="Martin F."/>
            <person name="Nordberg H.P."/>
            <person name="Cantor M.N."/>
            <person name="Hua S.X."/>
        </authorList>
    </citation>
    <scope>NUCLEOTIDE SEQUENCE [LARGE SCALE GENOMIC DNA]</scope>
    <source>
        <strain evidence="14 15">MAFF 305830</strain>
    </source>
</reference>
<evidence type="ECO:0000313" key="14">
    <source>
        <dbReference type="EMBL" id="KIM21967.1"/>
    </source>
</evidence>
<dbReference type="SUPFAM" id="SSF82866">
    <property type="entry name" value="Multidrug efflux transporter AcrB transmembrane domain"/>
    <property type="match status" value="2"/>
</dbReference>
<keyword evidence="5" id="KW-0732">Signal</keyword>
<feature type="transmembrane region" description="Helical" evidence="12">
    <location>
        <begin position="1228"/>
        <end position="1248"/>
    </location>
</feature>
<dbReference type="HOGENOM" id="CLU_002359_0_1_1"/>
<evidence type="ECO:0000256" key="8">
    <source>
        <dbReference type="ARBA" id="ARBA00023136"/>
    </source>
</evidence>
<dbReference type="InterPro" id="IPR040725">
    <property type="entry name" value="PheRS_DBD3"/>
</dbReference>
<evidence type="ECO:0000256" key="6">
    <source>
        <dbReference type="ARBA" id="ARBA00022989"/>
    </source>
</evidence>
<dbReference type="STRING" id="933852.A0A0C2WX81"/>
<dbReference type="PROSITE" id="PS50156">
    <property type="entry name" value="SSD"/>
    <property type="match status" value="1"/>
</dbReference>
<keyword evidence="15" id="KW-1185">Reference proteome</keyword>
<gene>
    <name evidence="14" type="ORF">M408DRAFT_18285</name>
</gene>
<dbReference type="InterPro" id="IPR032190">
    <property type="entry name" value="NPC1_N"/>
</dbReference>
<dbReference type="InterPro" id="IPR053958">
    <property type="entry name" value="HMGCR/SNAP/NPC1-like_SSD"/>
</dbReference>
<dbReference type="Pfam" id="PF16414">
    <property type="entry name" value="NPC1_N"/>
    <property type="match status" value="1"/>
</dbReference>
<keyword evidence="6 12" id="KW-1133">Transmembrane helix</keyword>
<dbReference type="GO" id="GO:0015918">
    <property type="term" value="P:sterol transport"/>
    <property type="evidence" value="ECO:0007669"/>
    <property type="project" value="TreeGrafter"/>
</dbReference>
<feature type="compositionally biased region" description="Polar residues" evidence="11">
    <location>
        <begin position="788"/>
        <end position="801"/>
    </location>
</feature>
<keyword evidence="3" id="KW-0813">Transport</keyword>
<evidence type="ECO:0000256" key="1">
    <source>
        <dbReference type="ARBA" id="ARBA00004141"/>
    </source>
</evidence>
<dbReference type="GO" id="GO:0016020">
    <property type="term" value="C:membrane"/>
    <property type="evidence" value="ECO:0007669"/>
    <property type="project" value="UniProtKB-SubCell"/>
</dbReference>
<feature type="transmembrane region" description="Helical" evidence="12">
    <location>
        <begin position="242"/>
        <end position="263"/>
    </location>
</feature>
<dbReference type="GO" id="GO:0032934">
    <property type="term" value="F:sterol binding"/>
    <property type="evidence" value="ECO:0007669"/>
    <property type="project" value="TreeGrafter"/>
</dbReference>
<accession>A0A0C2WX81</accession>
<evidence type="ECO:0000256" key="9">
    <source>
        <dbReference type="ARBA" id="ARBA00023157"/>
    </source>
</evidence>